<organism evidence="2 3">
    <name type="scientific">Terrilactibacillus tamarindi</name>
    <dbReference type="NCBI Taxonomy" id="2599694"/>
    <lineage>
        <taxon>Bacteria</taxon>
        <taxon>Bacillati</taxon>
        <taxon>Bacillota</taxon>
        <taxon>Bacilli</taxon>
        <taxon>Bacillales</taxon>
        <taxon>Bacillaceae</taxon>
        <taxon>Terrilactibacillus</taxon>
    </lineage>
</organism>
<sequence>MMIEKNAQKTISYSDQLFRKLSRSIRNLQHLTAEALLEKITSIMFGMILLLGIPYFIYILIRFLLLSH</sequence>
<reference evidence="2 3" key="1">
    <citation type="submission" date="2019-11" db="EMBL/GenBank/DDBJ databases">
        <title>Terrilactibacillus tamarindus sp. nov. BCM23-1 isolated from bark of Tamarindus indica.</title>
        <authorList>
            <person name="Kingkaew E."/>
            <person name="Tanasupawat S."/>
        </authorList>
    </citation>
    <scope>NUCLEOTIDE SEQUENCE [LARGE SCALE GENOMIC DNA]</scope>
    <source>
        <strain evidence="2 3">BCM23-1</strain>
    </source>
</reference>
<evidence type="ECO:0000313" key="2">
    <source>
        <dbReference type="EMBL" id="MTT32609.1"/>
    </source>
</evidence>
<keyword evidence="3" id="KW-1185">Reference proteome</keyword>
<dbReference type="Proteomes" id="UP000440978">
    <property type="component" value="Unassembled WGS sequence"/>
</dbReference>
<keyword evidence="1" id="KW-0472">Membrane</keyword>
<comment type="caution">
    <text evidence="2">The sequence shown here is derived from an EMBL/GenBank/DDBJ whole genome shotgun (WGS) entry which is preliminary data.</text>
</comment>
<keyword evidence="1" id="KW-0812">Transmembrane</keyword>
<evidence type="ECO:0000256" key="1">
    <source>
        <dbReference type="SAM" id="Phobius"/>
    </source>
</evidence>
<gene>
    <name evidence="2" type="ORF">GMB86_11390</name>
</gene>
<feature type="transmembrane region" description="Helical" evidence="1">
    <location>
        <begin position="43"/>
        <end position="65"/>
    </location>
</feature>
<dbReference type="RefSeq" id="WP_155220016.1">
    <property type="nucleotide sequence ID" value="NZ_WNHB01000018.1"/>
</dbReference>
<proteinExistence type="predicted"/>
<dbReference type="EMBL" id="WNHB01000018">
    <property type="protein sequence ID" value="MTT32609.1"/>
    <property type="molecule type" value="Genomic_DNA"/>
</dbReference>
<evidence type="ECO:0000313" key="3">
    <source>
        <dbReference type="Proteomes" id="UP000440978"/>
    </source>
</evidence>
<dbReference type="OrthoDB" id="9911449at2"/>
<name>A0A6N8CQU4_9BACI</name>
<keyword evidence="1" id="KW-1133">Transmembrane helix</keyword>
<accession>A0A6N8CQU4</accession>
<protein>
    <submittedName>
        <fullName evidence="2">Uncharacterized protein</fullName>
    </submittedName>
</protein>
<dbReference type="AlphaFoldDB" id="A0A6N8CQU4"/>